<feature type="region of interest" description="Disordered" evidence="2">
    <location>
        <begin position="1647"/>
        <end position="1670"/>
    </location>
</feature>
<feature type="compositionally biased region" description="Basic and acidic residues" evidence="2">
    <location>
        <begin position="1270"/>
        <end position="1282"/>
    </location>
</feature>
<dbReference type="Proteomes" id="UP000000542">
    <property type="component" value="Chromosome 7"/>
</dbReference>
<feature type="region of interest" description="Disordered" evidence="2">
    <location>
        <begin position="690"/>
        <end position="731"/>
    </location>
</feature>
<feature type="compositionally biased region" description="Low complexity" evidence="2">
    <location>
        <begin position="1246"/>
        <end position="1257"/>
    </location>
</feature>
<dbReference type="VEuPathDB" id="TriTrypDB:LMJFC_070017400"/>
<feature type="region of interest" description="Disordered" evidence="2">
    <location>
        <begin position="265"/>
        <end position="300"/>
    </location>
</feature>
<keyword evidence="1" id="KW-0175">Coiled coil</keyword>
<dbReference type="PANTHER" id="PTHR23330:SF9">
    <property type="entry name" value="PROLINE-RICH PROTEIN 11"/>
    <property type="match status" value="1"/>
</dbReference>
<feature type="region of interest" description="Disordered" evidence="2">
    <location>
        <begin position="1"/>
        <end position="68"/>
    </location>
</feature>
<proteinExistence type="predicted"/>
<dbReference type="VEuPathDB" id="TriTrypDB:LmjF.07.0950"/>
<feature type="compositionally biased region" description="Pro residues" evidence="2">
    <location>
        <begin position="1182"/>
        <end position="1192"/>
    </location>
</feature>
<feature type="compositionally biased region" description="Low complexity" evidence="2">
    <location>
        <begin position="20"/>
        <end position="35"/>
    </location>
</feature>
<dbReference type="KEGG" id="lma:LMJF_07_0950"/>
<dbReference type="HOGENOM" id="CLU_235038_0_0_1"/>
<feature type="region of interest" description="Disordered" evidence="2">
    <location>
        <begin position="1180"/>
        <end position="1294"/>
    </location>
</feature>
<name>Q4QIJ2_LEIMA</name>
<feature type="compositionally biased region" description="Polar residues" evidence="2">
    <location>
        <begin position="1211"/>
        <end position="1223"/>
    </location>
</feature>
<feature type="region of interest" description="Disordered" evidence="2">
    <location>
        <begin position="1501"/>
        <end position="1524"/>
    </location>
</feature>
<evidence type="ECO:0000256" key="2">
    <source>
        <dbReference type="SAM" id="MobiDB-lite"/>
    </source>
</evidence>
<organism evidence="3 4">
    <name type="scientific">Leishmania major</name>
    <dbReference type="NCBI Taxonomy" id="5664"/>
    <lineage>
        <taxon>Eukaryota</taxon>
        <taxon>Discoba</taxon>
        <taxon>Euglenozoa</taxon>
        <taxon>Kinetoplastea</taxon>
        <taxon>Metakinetoplastina</taxon>
        <taxon>Trypanosomatida</taxon>
        <taxon>Trypanosomatidae</taxon>
        <taxon>Leishmaniinae</taxon>
        <taxon>Leishmania</taxon>
    </lineage>
</organism>
<sequence length="1939" mass="204259">MVPRDATSPEEVASEGGDGSVSAGSMSLSSTMPDLPATPLPPLPGFTTLEVSGAPWRTPSPQPATSTVVALPSPTLQGIVVPGADNHTAGSPNGAAVSSFRSRAGSRHALSGAFPLSAGESPALPTPIMISSLPRTSSQCAEASEQLHPYRQSLLGSSLPPGTARFTTLPTPFVSRAGAGMQSSGARSLREDSAVLSRASSFTPPAMRFVQRVRRRILTLSQMQLQLSAWDLFHTDHIGGRSQAALQVTAAASGVTSPAVSLTAAAQGGWRAKNEPESRGSSSGSRSSNSRSQEYSQHLCGSHAVSEMPQQALPGPHWLLSVSEDGFLRYEPLPSAAQPPPYMQSPPVVTTADFAFLCVPYEALARGIGPEVGHHSHISTSGPLGVSAGGVGVVAISGDGAVEEVAAVFDVLFGLFSGTRQQHSPAHQQRPPPHRGTTGAKSSLLTVNNGGGGGATVSTAHIQSGSSPVQDGEDPLPQPMVCAGRDDDGQRTWRDKRHAEACSNSYPQVAARPIIDNAGGKGGHGDAMASREVHSPEASSPRMRVSKARTSTAADFPLFISKRLQPAGCLDSDISVLPHQNHVVPGLPLSLTEDWLLPLRQALVNRTIFLLVKPGSEEAPASSPRRANATSSAEGSDSAMNERVVQRFLRFAKTHYGVTVQPWRVITFSYRDATRARNVMLAVYGQRLRKKQQQQQHEQSANWRPASETLSPAPLTRGAGADDVAGTASPADGADVLAASTAPPVPRSGCSVTPLEPSCVTPGLPVIATPGGAQTPRGASLMSTSRLTLTSLVGGSEWRRCRNDGASRPQDDEGGQQEFSDPFYTLTQELSVQPLPTALEEYRPLLERHAATQMSAQSGASAVAATTSPASGICTQASCAGGTGPATSTIGEGVQALVDVARRLSSAAGSVPAIEGPATGDVSDDGVDAAAAAACKHAQEVVWRASGAAGVSSALRHFQHAATAHRVGRAALPVMMWSWQLCSLLPVIIKDAQSRRNRLLHNSRHCQHKLQGVQRSITLHLAASPAKNVAALEVRLQAGFNEMAQRFLRDLRRLFISTASTATTAAFSPISQVSSPLWPATGAPGHGQRQQQALPLAPLDALLVYDSPGLREAYQRLARAVLRFHAFYLAGHFAFDARMPSQPSRTGHDAAHERKLSQSPWPISVYEQRYAALREAVCLSQLPPPPPPPPPTRAVTPATKTPTIPAVRLTPSGSAARTPASTKSEAEETPVPKVELRSNSRRRSSSRITSAAGSAASLVEEPSPLRSVRRREPAAAPHRESVEGGGGGRRSQRSFLSPSFLASAAREVVAAAACPRVACTELTAMKNGMDSVSGVPGWERGTRGISSEQVADEGADGDGTPRLSLEELQQRRVAMEHQLIAHVSQINTEIINFLLATCVAAVPHLQQDCIGAELARVKDAQAEMVSSFTTAVRGRKDAAIAMSHLYARLEEWSAEMSHLVSVVRSRPYLEKFITELRAALCEDEVRALAVFRCDSGDRPDSGTAAWQMPQVDDTSPSPSSAATKARRGIYATAARLPLASARASVSASGGLLDSTLKGSAEQNAAAPSPSGTPCACASKSLAAEVGYRSARMLRYYTRLACKRRGSSGSDKLSDTSMAANAQRSGVFGEMLASPSPSRSLRSIQGVNSTLTSPHRSSRVKGGGGSGRGALGLSTSLSSTSAVWSREEACVRVEGGARALRVYDAGDAKTTALAFFASPTQPVVSAVAAEVLAMLEVRKREPLRSPSSTSAAQAVVGAESRGAARDGAASSATPAAAPAHRSVDADGSAWQKRLVQWRSAMTDAERPADDASAAPLLWIVLDTWDETLLRMPYGLLLQLDTPSYAESLNHMSDELLNTQESWKRSCEGLLARIQRQLQTLEGDLKKISDDRGEVRTEYVRELRAVFDAASDLIASRDDATAMSACPFCELPGSTRGGIRA</sequence>
<evidence type="ECO:0000313" key="3">
    <source>
        <dbReference type="EMBL" id="CAJ07061.1"/>
    </source>
</evidence>
<dbReference type="InParanoid" id="Q4QIJ2"/>
<feature type="compositionally biased region" description="Low complexity" evidence="2">
    <location>
        <begin position="1512"/>
        <end position="1523"/>
    </location>
</feature>
<gene>
    <name evidence="3" type="ORF">LMJF_07_0950</name>
</gene>
<feature type="compositionally biased region" description="Low complexity" evidence="2">
    <location>
        <begin position="279"/>
        <end position="292"/>
    </location>
</feature>
<dbReference type="VEuPathDB" id="TriTrypDB:LMJSD75_070016900"/>
<feature type="compositionally biased region" description="Polar residues" evidence="2">
    <location>
        <begin position="628"/>
        <end position="639"/>
    </location>
</feature>
<dbReference type="PANTHER" id="PTHR23330">
    <property type="entry name" value="P300 TRANSCRIPTIONAL COFACTOR JMY-RELATED"/>
    <property type="match status" value="1"/>
</dbReference>
<feature type="compositionally biased region" description="Low complexity" evidence="2">
    <location>
        <begin position="1756"/>
        <end position="1779"/>
    </location>
</feature>
<feature type="region of interest" description="Disordered" evidence="2">
    <location>
        <begin position="616"/>
        <end position="639"/>
    </location>
</feature>
<feature type="compositionally biased region" description="Low complexity" evidence="2">
    <location>
        <begin position="1193"/>
        <end position="1203"/>
    </location>
</feature>
<dbReference type="GeneID" id="5649259"/>
<keyword evidence="4" id="KW-1185">Reference proteome</keyword>
<protein>
    <submittedName>
        <fullName evidence="3">Uncharacterized protein</fullName>
    </submittedName>
</protein>
<reference evidence="3 4" key="3">
    <citation type="journal article" date="2011" name="Genome Res.">
        <title>Chromosome and gene copy number variation allow major structural change between species and strains of Leishmania.</title>
        <authorList>
            <person name="Rogers M.B."/>
            <person name="Hilley J.D."/>
            <person name="Dickens N.J."/>
            <person name="Wilkes J."/>
            <person name="Bates P.A."/>
            <person name="Depledge D.P."/>
            <person name="Harris D."/>
            <person name="Her Y."/>
            <person name="Herzyk P."/>
            <person name="Imamura H."/>
            <person name="Otto T.D."/>
            <person name="Sanders M."/>
            <person name="Seeger K."/>
            <person name="Dujardin J.C."/>
            <person name="Berriman M."/>
            <person name="Smith D.F."/>
            <person name="Hertz-Fowler C."/>
            <person name="Mottram J.C."/>
        </authorList>
    </citation>
    <scope>NUCLEOTIDE SEQUENCE [LARGE SCALE GENOMIC DNA]</scope>
    <source>
        <strain evidence="4">MHOM/IL/81/Friedlin</strain>
    </source>
</reference>
<feature type="coiled-coil region" evidence="1">
    <location>
        <begin position="1862"/>
        <end position="1889"/>
    </location>
</feature>
<dbReference type="EMBL" id="FR796403">
    <property type="protein sequence ID" value="CAJ07061.1"/>
    <property type="molecule type" value="Genomic_DNA"/>
</dbReference>
<evidence type="ECO:0000313" key="4">
    <source>
        <dbReference type="Proteomes" id="UP000000542"/>
    </source>
</evidence>
<dbReference type="OMA" id="AMSHLYA"/>
<feature type="region of interest" description="Disordered" evidence="2">
    <location>
        <begin position="1741"/>
        <end position="1783"/>
    </location>
</feature>
<reference key="2">
    <citation type="submission" date="2005-06" db="EMBL/GenBank/DDBJ databases">
        <authorList>
            <person name="Peacock C.S"/>
            <person name="Murphy L."/>
            <person name="Ivens A.C"/>
            <person name="Berriman M."/>
            <person name="Blackwell J."/>
            <person name="Smith D."/>
            <person name="Collins M."/>
            <person name="Fosker N."/>
            <person name="Harris D."/>
            <person name="Oliver K."/>
            <person name="O'Neil S."/>
            <person name="Saunders D."/>
            <person name="Seeger K."/>
            <person name="Warren T."/>
            <person name="Rajandream M."/>
            <person name="and Barrell B.G."/>
        </authorList>
    </citation>
    <scope>NUCLEOTIDE SEQUENCE</scope>
    <source>
        <strain>Friedlin</strain>
    </source>
</reference>
<accession>Q4QIJ2</accession>
<feature type="region of interest" description="Disordered" evidence="2">
    <location>
        <begin position="518"/>
        <end position="545"/>
    </location>
</feature>
<reference evidence="3 4" key="1">
    <citation type="journal article" date="2005" name="Science">
        <title>The genome of the kinetoplastid parasite, Leishmania major.</title>
        <authorList>
            <person name="Ivens A.C."/>
            <person name="Peacock C.S."/>
            <person name="Worthey E.A."/>
            <person name="Murphy L."/>
            <person name="Aggarwal G."/>
            <person name="Berriman M."/>
            <person name="Sisk E."/>
            <person name="Rajandream M.A."/>
            <person name="Adlem E."/>
            <person name="Aert R."/>
            <person name="Anupama A."/>
            <person name="Apostolou Z."/>
            <person name="Attipoe P."/>
            <person name="Bason N."/>
            <person name="Bauser C."/>
            <person name="Beck A."/>
            <person name="Beverley S.M."/>
            <person name="Bianchettin G."/>
            <person name="Borzym K."/>
            <person name="Bothe G."/>
            <person name="Bruschi C.V."/>
            <person name="Collins M."/>
            <person name="Cadag E."/>
            <person name="Ciarloni L."/>
            <person name="Clayton C."/>
            <person name="Coulson R.M."/>
            <person name="Cronin A."/>
            <person name="Cruz A.K."/>
            <person name="Davies R.M."/>
            <person name="De Gaudenzi J."/>
            <person name="Dobson D.E."/>
            <person name="Duesterhoeft A."/>
            <person name="Fazelina G."/>
            <person name="Fosker N."/>
            <person name="Frasch A.C."/>
            <person name="Fraser A."/>
            <person name="Fuchs M."/>
            <person name="Gabel C."/>
            <person name="Goble A."/>
            <person name="Goffeau A."/>
            <person name="Harris D."/>
            <person name="Hertz-Fowler C."/>
            <person name="Hilbert H."/>
            <person name="Horn D."/>
            <person name="Huang Y."/>
            <person name="Klages S."/>
            <person name="Knights A."/>
            <person name="Kube M."/>
            <person name="Larke N."/>
            <person name="Litvin L."/>
            <person name="Lord A."/>
            <person name="Louie T."/>
            <person name="Marra M."/>
            <person name="Masuy D."/>
            <person name="Matthews K."/>
            <person name="Michaeli S."/>
            <person name="Mottram J.C."/>
            <person name="Muller-Auer S."/>
            <person name="Munden H."/>
            <person name="Nelson S."/>
            <person name="Norbertczak H."/>
            <person name="Oliver K."/>
            <person name="O'neil S."/>
            <person name="Pentony M."/>
            <person name="Pohl T.M."/>
            <person name="Price C."/>
            <person name="Purnelle B."/>
            <person name="Quail M.A."/>
            <person name="Rabbinowitsch E."/>
            <person name="Reinhardt R."/>
            <person name="Rieger M."/>
            <person name="Rinta J."/>
            <person name="Robben J."/>
            <person name="Robertson L."/>
            <person name="Ruiz J.C."/>
            <person name="Rutter S."/>
            <person name="Saunders D."/>
            <person name="Schafer M."/>
            <person name="Schein J."/>
            <person name="Schwartz D.C."/>
            <person name="Seeger K."/>
            <person name="Seyler A."/>
            <person name="Sharp S."/>
            <person name="Shin H."/>
            <person name="Sivam D."/>
            <person name="Squares R."/>
            <person name="Squares S."/>
            <person name="Tosato V."/>
            <person name="Vogt C."/>
            <person name="Volckaert G."/>
            <person name="Wambutt R."/>
            <person name="Warren T."/>
            <person name="Wedler H."/>
            <person name="Woodward J."/>
            <person name="Zhou S."/>
            <person name="Zimmermann W."/>
            <person name="Smith D.F."/>
            <person name="Blackwell J.M."/>
            <person name="Stuart K.D."/>
            <person name="Barrell B."/>
            <person name="Myler P.J."/>
        </authorList>
    </citation>
    <scope>NUCLEOTIDE SEQUENCE [LARGE SCALE GENOMIC DNA]</scope>
    <source>
        <strain evidence="4">MHOM/IL/81/Friedlin</strain>
    </source>
</reference>
<feature type="region of interest" description="Disordered" evidence="2">
    <location>
        <begin position="799"/>
        <end position="819"/>
    </location>
</feature>
<feature type="compositionally biased region" description="Basic and acidic residues" evidence="2">
    <location>
        <begin position="799"/>
        <end position="811"/>
    </location>
</feature>
<dbReference type="eggNOG" id="ENOG502SI8E">
    <property type="taxonomic scope" value="Eukaryota"/>
</dbReference>
<feature type="region of interest" description="Disordered" evidence="2">
    <location>
        <begin position="420"/>
        <end position="476"/>
    </location>
</feature>
<feature type="compositionally biased region" description="Gly residues" evidence="2">
    <location>
        <begin position="1660"/>
        <end position="1669"/>
    </location>
</feature>
<dbReference type="RefSeq" id="XP_001681006.1">
    <property type="nucleotide sequence ID" value="XM_001680954.1"/>
</dbReference>
<evidence type="ECO:0000256" key="1">
    <source>
        <dbReference type="SAM" id="Coils"/>
    </source>
</evidence>
<dbReference type="VEuPathDB" id="TriTrypDB:LMJLV39_070016600"/>